<dbReference type="Ensembl" id="ENSACOT00000020453.1">
    <property type="protein sequence ID" value="ENSACOP00000019752.1"/>
    <property type="gene ID" value="ENSACOG00000013596.1"/>
</dbReference>
<proteinExistence type="predicted"/>
<evidence type="ECO:0000259" key="2">
    <source>
        <dbReference type="SMART" id="SM01257"/>
    </source>
</evidence>
<reference evidence="3" key="2">
    <citation type="submission" date="2025-09" db="UniProtKB">
        <authorList>
            <consortium name="Ensembl"/>
        </authorList>
    </citation>
    <scope>IDENTIFICATION</scope>
</reference>
<reference evidence="3" key="1">
    <citation type="submission" date="2025-08" db="UniProtKB">
        <authorList>
            <consortium name="Ensembl"/>
        </authorList>
    </citation>
    <scope>IDENTIFICATION</scope>
</reference>
<keyword evidence="4" id="KW-1185">Reference proteome</keyword>
<evidence type="ECO:0000313" key="4">
    <source>
        <dbReference type="Proteomes" id="UP000694522"/>
    </source>
</evidence>
<organism evidence="3 4">
    <name type="scientific">Amazona collaria</name>
    <name type="common">yellow-billed parrot</name>
    <dbReference type="NCBI Taxonomy" id="241587"/>
    <lineage>
        <taxon>Eukaryota</taxon>
        <taxon>Metazoa</taxon>
        <taxon>Chordata</taxon>
        <taxon>Craniata</taxon>
        <taxon>Vertebrata</taxon>
        <taxon>Euteleostomi</taxon>
        <taxon>Archelosauria</taxon>
        <taxon>Archosauria</taxon>
        <taxon>Dinosauria</taxon>
        <taxon>Saurischia</taxon>
        <taxon>Theropoda</taxon>
        <taxon>Coelurosauria</taxon>
        <taxon>Aves</taxon>
        <taxon>Neognathae</taxon>
        <taxon>Neoaves</taxon>
        <taxon>Telluraves</taxon>
        <taxon>Australaves</taxon>
        <taxon>Psittaciformes</taxon>
        <taxon>Psittacidae</taxon>
        <taxon>Amazona</taxon>
    </lineage>
</organism>
<dbReference type="PANTHER" id="PTHR17469">
    <property type="entry name" value="SPERM SPECIFIC ANTIGEN 2-RELATED"/>
    <property type="match status" value="1"/>
</dbReference>
<feature type="domain" description="ITPR-interacting" evidence="2">
    <location>
        <begin position="117"/>
        <end position="275"/>
    </location>
</feature>
<sequence length="477" mass="51385">MEATSVLSPTSWERRRAWVRQSRSWRNSGLEHEEGSSAPWDIPEPQPPHMDHVFLEGSPSRKIETWLQECGSSTAVPPEEPGPHACGSTGTSFEDDLTLGAEALLLPGSSKAAARAKRLSLGHSVASGLTTKTSSSISEVLERWEGDAEEILYNLGFVRSEPGTASRVPTRFLVAPSNAKGIDFQLFLKAQVQRMEMEDPCLTLASRFQQVQALAATADAFFCLYSYVSRSPVQRISSSCCSRAHPDIPNIHIPTSQHEALSPVERLKKAVATMCLYASPRDEDNRWGSTTVPPIQPSAVGRAAQEALEQSRCDPKDVLEGWRRDTDTVPVCPHPGAAWGHSEPPCPHGGGSAGTPVVLAHGDRDAPCPPAWEEHGPDTAAGWEWGTSAPALHPHSSKVWVPPQHPLDKEDSGFSSGSYGTPLGWKAGSHGCHTGATLHPDTPRAGGHWAWSRGQHWGGAEGHRDAPSTPASHHGLL</sequence>
<feature type="region of interest" description="Disordered" evidence="1">
    <location>
        <begin position="1"/>
        <end position="45"/>
    </location>
</feature>
<dbReference type="GO" id="GO:0005102">
    <property type="term" value="F:signaling receptor binding"/>
    <property type="evidence" value="ECO:0007669"/>
    <property type="project" value="InterPro"/>
</dbReference>
<dbReference type="Proteomes" id="UP000694522">
    <property type="component" value="Unplaced"/>
</dbReference>
<protein>
    <recommendedName>
        <fullName evidence="2">ITPR-interacting domain-containing protein</fullName>
    </recommendedName>
</protein>
<dbReference type="PANTHER" id="PTHR17469:SF1">
    <property type="entry name" value="PROTEIN TESPA1"/>
    <property type="match status" value="1"/>
</dbReference>
<evidence type="ECO:0000313" key="3">
    <source>
        <dbReference type="Ensembl" id="ENSACOP00000019752.1"/>
    </source>
</evidence>
<accession>A0A8B9G515</accession>
<feature type="compositionally biased region" description="Polar residues" evidence="1">
    <location>
        <begin position="1"/>
        <end position="11"/>
    </location>
</feature>
<feature type="region of interest" description="Disordered" evidence="1">
    <location>
        <begin position="72"/>
        <end position="91"/>
    </location>
</feature>
<feature type="region of interest" description="Disordered" evidence="1">
    <location>
        <begin position="436"/>
        <end position="477"/>
    </location>
</feature>
<name>A0A8B9G515_9PSIT</name>
<dbReference type="SMART" id="SM01257">
    <property type="entry name" value="KRAP_IP3R_bind"/>
    <property type="match status" value="1"/>
</dbReference>
<dbReference type="InterPro" id="IPR029325">
    <property type="entry name" value="ITPR-bd"/>
</dbReference>
<dbReference type="Pfam" id="PF14722">
    <property type="entry name" value="KRAP_IP3R_bind"/>
    <property type="match status" value="1"/>
</dbReference>
<evidence type="ECO:0000256" key="1">
    <source>
        <dbReference type="SAM" id="MobiDB-lite"/>
    </source>
</evidence>
<dbReference type="InterPro" id="IPR043444">
    <property type="entry name" value="TESPA1-like"/>
</dbReference>
<dbReference type="AlphaFoldDB" id="A0A8B9G515"/>